<feature type="transmembrane region" description="Helical" evidence="7">
    <location>
        <begin position="140"/>
        <end position="160"/>
    </location>
</feature>
<evidence type="ECO:0000256" key="6">
    <source>
        <dbReference type="ARBA" id="ARBA00023136"/>
    </source>
</evidence>
<evidence type="ECO:0000256" key="3">
    <source>
        <dbReference type="ARBA" id="ARBA00022475"/>
    </source>
</evidence>
<dbReference type="InterPro" id="IPR035906">
    <property type="entry name" value="MetI-like_sf"/>
</dbReference>
<keyword evidence="3" id="KW-1003">Cell membrane</keyword>
<feature type="transmembrane region" description="Helical" evidence="7">
    <location>
        <begin position="12"/>
        <end position="33"/>
    </location>
</feature>
<reference evidence="9" key="1">
    <citation type="submission" date="2020-08" db="EMBL/GenBank/DDBJ databases">
        <title>Genome public.</title>
        <authorList>
            <person name="Liu C."/>
            <person name="Sun Q."/>
        </authorList>
    </citation>
    <scope>NUCLEOTIDE SEQUENCE</scope>
    <source>
        <strain evidence="9">BX5</strain>
    </source>
</reference>
<dbReference type="GO" id="GO:0005886">
    <property type="term" value="C:plasma membrane"/>
    <property type="evidence" value="ECO:0007669"/>
    <property type="project" value="UniProtKB-SubCell"/>
</dbReference>
<dbReference type="InterPro" id="IPR000515">
    <property type="entry name" value="MetI-like"/>
</dbReference>
<evidence type="ECO:0000256" key="2">
    <source>
        <dbReference type="ARBA" id="ARBA00022448"/>
    </source>
</evidence>
<dbReference type="Gene3D" id="1.10.3720.10">
    <property type="entry name" value="MetI-like"/>
    <property type="match status" value="1"/>
</dbReference>
<dbReference type="RefSeq" id="WP_147560496.1">
    <property type="nucleotide sequence ID" value="NZ_JACOPN010000001.1"/>
</dbReference>
<organism evidence="9 10">
    <name type="scientific">Flintibacter faecis</name>
    <dbReference type="NCBI Taxonomy" id="2763047"/>
    <lineage>
        <taxon>Bacteria</taxon>
        <taxon>Bacillati</taxon>
        <taxon>Bacillota</taxon>
        <taxon>Clostridia</taxon>
        <taxon>Eubacteriales</taxon>
        <taxon>Flintibacter</taxon>
    </lineage>
</organism>
<gene>
    <name evidence="9" type="ORF">H8S55_00955</name>
</gene>
<dbReference type="AlphaFoldDB" id="A0A8J6M4U4"/>
<keyword evidence="6 7" id="KW-0472">Membrane</keyword>
<dbReference type="SUPFAM" id="SSF161098">
    <property type="entry name" value="MetI-like"/>
    <property type="match status" value="1"/>
</dbReference>
<keyword evidence="10" id="KW-1185">Reference proteome</keyword>
<dbReference type="PANTHER" id="PTHR32243">
    <property type="entry name" value="MALTOSE TRANSPORT SYSTEM PERMEASE-RELATED"/>
    <property type="match status" value="1"/>
</dbReference>
<feature type="domain" description="ABC transmembrane type-1" evidence="8">
    <location>
        <begin position="69"/>
        <end position="259"/>
    </location>
</feature>
<keyword evidence="2 7" id="KW-0813">Transport</keyword>
<name>A0A8J6M4U4_9FIRM</name>
<dbReference type="PROSITE" id="PS50928">
    <property type="entry name" value="ABC_TM1"/>
    <property type="match status" value="1"/>
</dbReference>
<dbReference type="PANTHER" id="PTHR32243:SF18">
    <property type="entry name" value="INNER MEMBRANE ABC TRANSPORTER PERMEASE PROTEIN YCJP"/>
    <property type="match status" value="1"/>
</dbReference>
<dbReference type="CDD" id="cd06261">
    <property type="entry name" value="TM_PBP2"/>
    <property type="match status" value="1"/>
</dbReference>
<keyword evidence="5 7" id="KW-1133">Transmembrane helix</keyword>
<accession>A0A8J6M4U4</accession>
<feature type="transmembrane region" description="Helical" evidence="7">
    <location>
        <begin position="107"/>
        <end position="128"/>
    </location>
</feature>
<dbReference type="Pfam" id="PF00528">
    <property type="entry name" value="BPD_transp_1"/>
    <property type="match status" value="1"/>
</dbReference>
<evidence type="ECO:0000313" key="10">
    <source>
        <dbReference type="Proteomes" id="UP000602260"/>
    </source>
</evidence>
<keyword evidence="4 7" id="KW-0812">Transmembrane</keyword>
<dbReference type="Proteomes" id="UP000602260">
    <property type="component" value="Unassembled WGS sequence"/>
</dbReference>
<evidence type="ECO:0000256" key="1">
    <source>
        <dbReference type="ARBA" id="ARBA00004651"/>
    </source>
</evidence>
<protein>
    <submittedName>
        <fullName evidence="9">Carbohydrate ABC transporter permease</fullName>
    </submittedName>
</protein>
<dbReference type="EMBL" id="JACOPN010000001">
    <property type="protein sequence ID" value="MBC5715906.1"/>
    <property type="molecule type" value="Genomic_DNA"/>
</dbReference>
<proteinExistence type="inferred from homology"/>
<feature type="transmembrane region" description="Helical" evidence="7">
    <location>
        <begin position="238"/>
        <end position="259"/>
    </location>
</feature>
<feature type="transmembrane region" description="Helical" evidence="7">
    <location>
        <begin position="73"/>
        <end position="95"/>
    </location>
</feature>
<evidence type="ECO:0000313" key="9">
    <source>
        <dbReference type="EMBL" id="MBC5715906.1"/>
    </source>
</evidence>
<dbReference type="GO" id="GO:0055085">
    <property type="term" value="P:transmembrane transport"/>
    <property type="evidence" value="ECO:0007669"/>
    <property type="project" value="InterPro"/>
</dbReference>
<dbReference type="InterPro" id="IPR050901">
    <property type="entry name" value="BP-dep_ABC_trans_perm"/>
</dbReference>
<evidence type="ECO:0000256" key="7">
    <source>
        <dbReference type="RuleBase" id="RU363032"/>
    </source>
</evidence>
<comment type="similarity">
    <text evidence="7">Belongs to the binding-protein-dependent transport system permease family.</text>
</comment>
<evidence type="ECO:0000256" key="4">
    <source>
        <dbReference type="ARBA" id="ARBA00022692"/>
    </source>
</evidence>
<evidence type="ECO:0000256" key="5">
    <source>
        <dbReference type="ARBA" id="ARBA00022989"/>
    </source>
</evidence>
<comment type="subcellular location">
    <subcellularLocation>
        <location evidence="1 7">Cell membrane</location>
        <topology evidence="1 7">Multi-pass membrane protein</topology>
    </subcellularLocation>
</comment>
<evidence type="ECO:0000259" key="8">
    <source>
        <dbReference type="PROSITE" id="PS50928"/>
    </source>
</evidence>
<sequence>MKTQKFRLSRIVMNFLLLVYAVFAIFPLIWMLLISFKSDTEVFTTTFLFHPTLSNYAAVLLESNYVQYMKDSLIVAGGSVLVSVVVGIPAAYALARYNFNRKEDLAFQILSFKFAPEILVVLPLFMIYQKIGLYDTYLGLIWVYQLICMPLLIWVVRGYFEDISVEIEYAAQVDGYTWYQIFFKMLMPLVKPGIVAAALLSFIFAWNSFTFPLILASSKVQPITVAITKYLGTDTAHYGQLAVAATVSAIPAIVFALCIQKHLVRGLSFGAVKG</sequence>
<comment type="caution">
    <text evidence="9">The sequence shown here is derived from an EMBL/GenBank/DDBJ whole genome shotgun (WGS) entry which is preliminary data.</text>
</comment>
<feature type="transmembrane region" description="Helical" evidence="7">
    <location>
        <begin position="194"/>
        <end position="218"/>
    </location>
</feature>